<feature type="non-terminal residue" evidence="1">
    <location>
        <position position="1"/>
    </location>
</feature>
<proteinExistence type="predicted"/>
<dbReference type="AlphaFoldDB" id="N6UQS6"/>
<dbReference type="EMBL" id="KB736763">
    <property type="protein sequence ID" value="ENN83136.1"/>
    <property type="molecule type" value="Genomic_DNA"/>
</dbReference>
<protein>
    <submittedName>
        <fullName evidence="1">Uncharacterized protein</fullName>
    </submittedName>
</protein>
<name>N6UQS6_DENPD</name>
<sequence>MTDDDAKYYNAWTQVMQTDCPPRRLLCSWHVIKNWNIKGKSKIKNPDVKRNMKMKLRTIITETDVIQFAEKTEEYFEHLRVEGETDFLKYLQNYYFQNEERIMMWAHCYRINAGINTNMALESLNRVLKYDTLSGNCNIRIEKLLDMLEELVADKMWKIINPSVVNIGT</sequence>
<dbReference type="HOGENOM" id="CLU_1580133_0_0_1"/>
<reference evidence="1" key="1">
    <citation type="journal article" date="2013" name="Genome Biol.">
        <title>Draft genome of the mountain pine beetle, Dendroctonus ponderosae Hopkins, a major forest pest.</title>
        <authorList>
            <person name="Keeling C.I."/>
            <person name="Yuen M.M."/>
            <person name="Liao N.Y."/>
            <person name="Docking T.R."/>
            <person name="Chan S.K."/>
            <person name="Taylor G.A."/>
            <person name="Palmquist D.L."/>
            <person name="Jackman S.D."/>
            <person name="Nguyen A."/>
            <person name="Li M."/>
            <person name="Henderson H."/>
            <person name="Janes J.K."/>
            <person name="Zhao Y."/>
            <person name="Pandoh P."/>
            <person name="Moore R."/>
            <person name="Sperling F.A."/>
            <person name="Huber D.P."/>
            <person name="Birol I."/>
            <person name="Jones S.J."/>
            <person name="Bohlmann J."/>
        </authorList>
    </citation>
    <scope>NUCLEOTIDE SEQUENCE</scope>
</reference>
<gene>
    <name evidence="1" type="ORF">YQE_00503</name>
</gene>
<evidence type="ECO:0000313" key="1">
    <source>
        <dbReference type="EMBL" id="ENN83136.1"/>
    </source>
</evidence>
<organism evidence="1">
    <name type="scientific">Dendroctonus ponderosae</name>
    <name type="common">Mountain pine beetle</name>
    <dbReference type="NCBI Taxonomy" id="77166"/>
    <lineage>
        <taxon>Eukaryota</taxon>
        <taxon>Metazoa</taxon>
        <taxon>Ecdysozoa</taxon>
        <taxon>Arthropoda</taxon>
        <taxon>Hexapoda</taxon>
        <taxon>Insecta</taxon>
        <taxon>Pterygota</taxon>
        <taxon>Neoptera</taxon>
        <taxon>Endopterygota</taxon>
        <taxon>Coleoptera</taxon>
        <taxon>Polyphaga</taxon>
        <taxon>Cucujiformia</taxon>
        <taxon>Curculionidae</taxon>
        <taxon>Scolytinae</taxon>
        <taxon>Dendroctonus</taxon>
    </lineage>
</organism>
<dbReference type="OMA" id="CYRINAG"/>
<dbReference type="OrthoDB" id="6738692at2759"/>
<accession>N6UQS6</accession>